<sequence length="74" mass="7986">MKKFVVGALVGLGVIVGAATPASASGWYYTGYWYNTAGECEAGYQRMVAGQNVDLPHQCRLDAVGVYELWRVGL</sequence>
<dbReference type="EMBL" id="JBHUKR010000007">
    <property type="protein sequence ID" value="MFD2417712.1"/>
    <property type="molecule type" value="Genomic_DNA"/>
</dbReference>
<gene>
    <name evidence="1" type="ORF">ACFSXZ_15405</name>
</gene>
<evidence type="ECO:0000313" key="2">
    <source>
        <dbReference type="Proteomes" id="UP001597417"/>
    </source>
</evidence>
<comment type="caution">
    <text evidence="1">The sequence shown here is derived from an EMBL/GenBank/DDBJ whole genome shotgun (WGS) entry which is preliminary data.</text>
</comment>
<name>A0ABW5FVC9_9PSEU</name>
<dbReference type="Proteomes" id="UP001597417">
    <property type="component" value="Unassembled WGS sequence"/>
</dbReference>
<reference evidence="2" key="1">
    <citation type="journal article" date="2019" name="Int. J. Syst. Evol. Microbiol.">
        <title>The Global Catalogue of Microorganisms (GCM) 10K type strain sequencing project: providing services to taxonomists for standard genome sequencing and annotation.</title>
        <authorList>
            <consortium name="The Broad Institute Genomics Platform"/>
            <consortium name="The Broad Institute Genome Sequencing Center for Infectious Disease"/>
            <person name="Wu L."/>
            <person name="Ma J."/>
        </authorList>
    </citation>
    <scope>NUCLEOTIDE SEQUENCE [LARGE SCALE GENOMIC DNA]</scope>
    <source>
        <strain evidence="2">CGMCC 4.7645</strain>
    </source>
</reference>
<organism evidence="1 2">
    <name type="scientific">Amycolatopsis pigmentata</name>
    <dbReference type="NCBI Taxonomy" id="450801"/>
    <lineage>
        <taxon>Bacteria</taxon>
        <taxon>Bacillati</taxon>
        <taxon>Actinomycetota</taxon>
        <taxon>Actinomycetes</taxon>
        <taxon>Pseudonocardiales</taxon>
        <taxon>Pseudonocardiaceae</taxon>
        <taxon>Amycolatopsis</taxon>
    </lineage>
</organism>
<evidence type="ECO:0008006" key="3">
    <source>
        <dbReference type="Google" id="ProtNLM"/>
    </source>
</evidence>
<dbReference type="RefSeq" id="WP_378265685.1">
    <property type="nucleotide sequence ID" value="NZ_JBHUKR010000007.1"/>
</dbReference>
<accession>A0ABW5FVC9</accession>
<proteinExistence type="predicted"/>
<evidence type="ECO:0000313" key="1">
    <source>
        <dbReference type="EMBL" id="MFD2417712.1"/>
    </source>
</evidence>
<protein>
    <recommendedName>
        <fullName evidence="3">Secreted protein</fullName>
    </recommendedName>
</protein>
<keyword evidence="2" id="KW-1185">Reference proteome</keyword>